<dbReference type="InterPro" id="IPR002656">
    <property type="entry name" value="Acyl_transf_3_dom"/>
</dbReference>
<keyword evidence="1" id="KW-0812">Transmembrane</keyword>
<feature type="transmembrane region" description="Helical" evidence="1">
    <location>
        <begin position="183"/>
        <end position="207"/>
    </location>
</feature>
<dbReference type="RefSeq" id="WP_082125956.1">
    <property type="nucleotide sequence ID" value="NZ_JACHEK010000002.1"/>
</dbReference>
<feature type="domain" description="Acyltransferase 3" evidence="2">
    <location>
        <begin position="31"/>
        <end position="370"/>
    </location>
</feature>
<feature type="transmembrane region" description="Helical" evidence="1">
    <location>
        <begin position="28"/>
        <end position="48"/>
    </location>
</feature>
<organism evidence="3 4">
    <name type="scientific">Silvibacterium bohemicum</name>
    <dbReference type="NCBI Taxonomy" id="1577686"/>
    <lineage>
        <taxon>Bacteria</taxon>
        <taxon>Pseudomonadati</taxon>
        <taxon>Acidobacteriota</taxon>
        <taxon>Terriglobia</taxon>
        <taxon>Terriglobales</taxon>
        <taxon>Acidobacteriaceae</taxon>
        <taxon>Silvibacterium</taxon>
    </lineage>
</organism>
<feature type="transmembrane region" description="Helical" evidence="1">
    <location>
        <begin position="68"/>
        <end position="84"/>
    </location>
</feature>
<protein>
    <submittedName>
        <fullName evidence="3">Peptidoglycan/LPS O-acetylase OafA/YrhL</fullName>
    </submittedName>
</protein>
<dbReference type="Proteomes" id="UP000538666">
    <property type="component" value="Unassembled WGS sequence"/>
</dbReference>
<dbReference type="AlphaFoldDB" id="A0A841JPI9"/>
<feature type="transmembrane region" description="Helical" evidence="1">
    <location>
        <begin position="353"/>
        <end position="370"/>
    </location>
</feature>
<evidence type="ECO:0000256" key="1">
    <source>
        <dbReference type="SAM" id="Phobius"/>
    </source>
</evidence>
<feature type="transmembrane region" description="Helical" evidence="1">
    <location>
        <begin position="259"/>
        <end position="276"/>
    </location>
</feature>
<dbReference type="PANTHER" id="PTHR23028">
    <property type="entry name" value="ACETYLTRANSFERASE"/>
    <property type="match status" value="1"/>
</dbReference>
<dbReference type="OrthoDB" id="9796461at2"/>
<dbReference type="InterPro" id="IPR050879">
    <property type="entry name" value="Acyltransferase_3"/>
</dbReference>
<keyword evidence="4" id="KW-1185">Reference proteome</keyword>
<evidence type="ECO:0000313" key="4">
    <source>
        <dbReference type="Proteomes" id="UP000538666"/>
    </source>
</evidence>
<gene>
    <name evidence="3" type="ORF">HNQ77_001167</name>
</gene>
<dbReference type="EMBL" id="JACHEK010000002">
    <property type="protein sequence ID" value="MBB6143223.1"/>
    <property type="molecule type" value="Genomic_DNA"/>
</dbReference>
<feature type="transmembrane region" description="Helical" evidence="1">
    <location>
        <begin position="158"/>
        <end position="177"/>
    </location>
</feature>
<name>A0A841JPI9_9BACT</name>
<feature type="transmembrane region" description="Helical" evidence="1">
    <location>
        <begin position="314"/>
        <end position="333"/>
    </location>
</feature>
<proteinExistence type="predicted"/>
<dbReference type="Pfam" id="PF01757">
    <property type="entry name" value="Acyl_transf_3"/>
    <property type="match status" value="1"/>
</dbReference>
<reference evidence="3 4" key="1">
    <citation type="submission" date="2020-08" db="EMBL/GenBank/DDBJ databases">
        <title>Genomic Encyclopedia of Type Strains, Phase IV (KMG-IV): sequencing the most valuable type-strain genomes for metagenomic binning, comparative biology and taxonomic classification.</title>
        <authorList>
            <person name="Goeker M."/>
        </authorList>
    </citation>
    <scope>NUCLEOTIDE SEQUENCE [LARGE SCALE GENOMIC DNA]</scope>
    <source>
        <strain evidence="3 4">DSM 103733</strain>
    </source>
</reference>
<dbReference type="GO" id="GO:0016020">
    <property type="term" value="C:membrane"/>
    <property type="evidence" value="ECO:0007669"/>
    <property type="project" value="TreeGrafter"/>
</dbReference>
<sequence length="386" mass="43967">MEPSQANSRSAAVSAIASAPVRREKKELLPALTGLRCFAALNIVFFHFSNPKWFGPFAPVVDNGYTSVSFFLLMSGYILAYNYADRAAAGQLDKRNFWIARFSRLYPVYVFALLLSLGMLVMEWQARSHAQFALGVVLTPLLLQAWSPMLATFWNTPAWTMCTEAFFYLIFPAVILWKRPRRIWPLLGVLAGLWLLGMVLPSLYMWLHPDGDLHPGRYTDGFWIRALKFTPPPHVPAFLFGIALADLDGMIPRSSWRRLLFGVAGMAGLYTILYFGDRMPYPLMHDGLLMPLFGLAILGLAGHNLIARFFGFPLFVAIGRASYCLYIIHFNLWNLIHDSHILDRLHLAKFDPWLSYFLLVSGAILVMLSVERPCQRWIRSWALKRT</sequence>
<comment type="caution">
    <text evidence="3">The sequence shown here is derived from an EMBL/GenBank/DDBJ whole genome shotgun (WGS) entry which is preliminary data.</text>
</comment>
<feature type="transmembrane region" description="Helical" evidence="1">
    <location>
        <begin position="105"/>
        <end position="122"/>
    </location>
</feature>
<dbReference type="GO" id="GO:0016747">
    <property type="term" value="F:acyltransferase activity, transferring groups other than amino-acyl groups"/>
    <property type="evidence" value="ECO:0007669"/>
    <property type="project" value="InterPro"/>
</dbReference>
<keyword evidence="1" id="KW-1133">Transmembrane helix</keyword>
<dbReference type="GO" id="GO:0009103">
    <property type="term" value="P:lipopolysaccharide biosynthetic process"/>
    <property type="evidence" value="ECO:0007669"/>
    <property type="project" value="TreeGrafter"/>
</dbReference>
<feature type="transmembrane region" description="Helical" evidence="1">
    <location>
        <begin position="288"/>
        <end position="307"/>
    </location>
</feature>
<evidence type="ECO:0000259" key="2">
    <source>
        <dbReference type="Pfam" id="PF01757"/>
    </source>
</evidence>
<accession>A0A841JPI9</accession>
<evidence type="ECO:0000313" key="3">
    <source>
        <dbReference type="EMBL" id="MBB6143223.1"/>
    </source>
</evidence>
<keyword evidence="1" id="KW-0472">Membrane</keyword>
<dbReference type="PANTHER" id="PTHR23028:SF53">
    <property type="entry name" value="ACYL_TRANSF_3 DOMAIN-CONTAINING PROTEIN"/>
    <property type="match status" value="1"/>
</dbReference>